<dbReference type="InterPro" id="IPR028098">
    <property type="entry name" value="Glyco_trans_4-like_N"/>
</dbReference>
<dbReference type="STRING" id="568860.SAMN05421811_110145"/>
<sequence>MRILLAQNLIHLPSHGGANKSNRLLMERLAALGHEVHVVAPLSGALATDPSPLSGGGRPSALDELTRRGAMPVASDDPDEVAYLHHGVVVHAVTDPAALPRRVAEVAARLVPDWTLVPSDDPGLVVLGAALRATPGRVVYLVHTLQQLPFGPGAFYPSAGGTRMVRRAAGVVAVSRAARDYCLRHAGLRSTVIYPHIYGDTAPPAVASTAPYVTMINPCAYKGLPILLGLADALPAVTFQAVPTWGATAEERAALARRPNIRLTPPADDLGPILARTRVLLMPSLWDETFGYTCVEAMLRGVPVLAADVGGLAEAKRGVPYLLPVTPIERYESAPGHARPVPVVPAQDLTPWLAALRRLMDDPAHHADLAERSADAARAFVRGLDPDALETYLAALRPATAEQRQDPPQDPHRRAALARLAAARAVAAAKGAAR</sequence>
<organism evidence="4 5">
    <name type="scientific">Nonomuraea wenchangensis</name>
    <dbReference type="NCBI Taxonomy" id="568860"/>
    <lineage>
        <taxon>Bacteria</taxon>
        <taxon>Bacillati</taxon>
        <taxon>Actinomycetota</taxon>
        <taxon>Actinomycetes</taxon>
        <taxon>Streptosporangiales</taxon>
        <taxon>Streptosporangiaceae</taxon>
        <taxon>Nonomuraea</taxon>
    </lineage>
</organism>
<dbReference type="SUPFAM" id="SSF53756">
    <property type="entry name" value="UDP-Glycosyltransferase/glycogen phosphorylase"/>
    <property type="match status" value="1"/>
</dbReference>
<evidence type="ECO:0000259" key="3">
    <source>
        <dbReference type="Pfam" id="PF13439"/>
    </source>
</evidence>
<dbReference type="Proteomes" id="UP000199361">
    <property type="component" value="Unassembled WGS sequence"/>
</dbReference>
<reference evidence="4 5" key="1">
    <citation type="submission" date="2016-10" db="EMBL/GenBank/DDBJ databases">
        <authorList>
            <person name="de Groot N.N."/>
        </authorList>
    </citation>
    <scope>NUCLEOTIDE SEQUENCE [LARGE SCALE GENOMIC DNA]</scope>
    <source>
        <strain evidence="4 5">CGMCC 4.5598</strain>
    </source>
</reference>
<protein>
    <submittedName>
        <fullName evidence="4">Glycosyltransferase involved in cell wall bisynthesis</fullName>
    </submittedName>
</protein>
<keyword evidence="1" id="KW-0328">Glycosyltransferase</keyword>
<dbReference type="Pfam" id="PF13439">
    <property type="entry name" value="Glyco_transf_4"/>
    <property type="match status" value="1"/>
</dbReference>
<dbReference type="RefSeq" id="WP_091087455.1">
    <property type="nucleotide sequence ID" value="NZ_FOHX01000010.1"/>
</dbReference>
<dbReference type="GO" id="GO:0016757">
    <property type="term" value="F:glycosyltransferase activity"/>
    <property type="evidence" value="ECO:0007669"/>
    <property type="project" value="UniProtKB-KW"/>
</dbReference>
<dbReference type="PANTHER" id="PTHR12526">
    <property type="entry name" value="GLYCOSYLTRANSFERASE"/>
    <property type="match status" value="1"/>
</dbReference>
<accession>A0A1I0KX36</accession>
<gene>
    <name evidence="4" type="ORF">SAMN05421811_110145</name>
</gene>
<name>A0A1I0KX36_9ACTN</name>
<dbReference type="PANTHER" id="PTHR12526:SF510">
    <property type="entry name" value="D-INOSITOL 3-PHOSPHATE GLYCOSYLTRANSFERASE"/>
    <property type="match status" value="1"/>
</dbReference>
<evidence type="ECO:0000313" key="5">
    <source>
        <dbReference type="Proteomes" id="UP000199361"/>
    </source>
</evidence>
<proteinExistence type="predicted"/>
<keyword evidence="2 4" id="KW-0808">Transferase</keyword>
<evidence type="ECO:0000256" key="1">
    <source>
        <dbReference type="ARBA" id="ARBA00022676"/>
    </source>
</evidence>
<dbReference type="Gene3D" id="3.40.50.2000">
    <property type="entry name" value="Glycogen Phosphorylase B"/>
    <property type="match status" value="2"/>
</dbReference>
<feature type="domain" description="Glycosyltransferase subfamily 4-like N-terminal" evidence="3">
    <location>
        <begin position="16"/>
        <end position="195"/>
    </location>
</feature>
<evidence type="ECO:0000256" key="2">
    <source>
        <dbReference type="ARBA" id="ARBA00022679"/>
    </source>
</evidence>
<evidence type="ECO:0000313" key="4">
    <source>
        <dbReference type="EMBL" id="SEU30856.1"/>
    </source>
</evidence>
<dbReference type="Pfam" id="PF13692">
    <property type="entry name" value="Glyco_trans_1_4"/>
    <property type="match status" value="1"/>
</dbReference>
<dbReference type="AlphaFoldDB" id="A0A1I0KX36"/>
<dbReference type="EMBL" id="FOHX01000010">
    <property type="protein sequence ID" value="SEU30856.1"/>
    <property type="molecule type" value="Genomic_DNA"/>
</dbReference>
<dbReference type="OrthoDB" id="9765330at2"/>
<dbReference type="CDD" id="cd03801">
    <property type="entry name" value="GT4_PimA-like"/>
    <property type="match status" value="1"/>
</dbReference>
<keyword evidence="5" id="KW-1185">Reference proteome</keyword>